<dbReference type="PANTHER" id="PTHR11732">
    <property type="entry name" value="ALDO/KETO REDUCTASE"/>
    <property type="match status" value="1"/>
</dbReference>
<dbReference type="Proteomes" id="UP000799324">
    <property type="component" value="Unassembled WGS sequence"/>
</dbReference>
<accession>A0A6A6SWQ0</accession>
<dbReference type="InterPro" id="IPR020471">
    <property type="entry name" value="AKR"/>
</dbReference>
<feature type="signal peptide" evidence="5">
    <location>
        <begin position="1"/>
        <end position="16"/>
    </location>
</feature>
<protein>
    <submittedName>
        <fullName evidence="7">Aldo/keto reductase</fullName>
    </submittedName>
</protein>
<dbReference type="FunFam" id="3.20.20.100:FF:000002">
    <property type="entry name" value="2,5-diketo-D-gluconic acid reductase A"/>
    <property type="match status" value="1"/>
</dbReference>
<dbReference type="PROSITE" id="PS00062">
    <property type="entry name" value="ALDOKETO_REDUCTASE_2"/>
    <property type="match status" value="1"/>
</dbReference>
<dbReference type="PRINTS" id="PR00069">
    <property type="entry name" value="ALDKETRDTASE"/>
</dbReference>
<evidence type="ECO:0000313" key="8">
    <source>
        <dbReference type="Proteomes" id="UP000799324"/>
    </source>
</evidence>
<feature type="site" description="Lowers pKa of active site Tyr" evidence="4">
    <location>
        <position position="106"/>
    </location>
</feature>
<keyword evidence="5" id="KW-0732">Signal</keyword>
<dbReference type="EMBL" id="MU004424">
    <property type="protein sequence ID" value="KAF2651497.1"/>
    <property type="molecule type" value="Genomic_DNA"/>
</dbReference>
<evidence type="ECO:0000256" key="2">
    <source>
        <dbReference type="PIRSR" id="PIRSR000097-1"/>
    </source>
</evidence>
<evidence type="ECO:0000256" key="5">
    <source>
        <dbReference type="SAM" id="SignalP"/>
    </source>
</evidence>
<dbReference type="Pfam" id="PF00248">
    <property type="entry name" value="Aldo_ket_red"/>
    <property type="match status" value="1"/>
</dbReference>
<evidence type="ECO:0000256" key="3">
    <source>
        <dbReference type="PIRSR" id="PIRSR000097-2"/>
    </source>
</evidence>
<reference evidence="7" key="1">
    <citation type="journal article" date="2020" name="Stud. Mycol.">
        <title>101 Dothideomycetes genomes: a test case for predicting lifestyles and emergence of pathogens.</title>
        <authorList>
            <person name="Haridas S."/>
            <person name="Albert R."/>
            <person name="Binder M."/>
            <person name="Bloem J."/>
            <person name="Labutti K."/>
            <person name="Salamov A."/>
            <person name="Andreopoulos B."/>
            <person name="Baker S."/>
            <person name="Barry K."/>
            <person name="Bills G."/>
            <person name="Bluhm B."/>
            <person name="Cannon C."/>
            <person name="Castanera R."/>
            <person name="Culley D."/>
            <person name="Daum C."/>
            <person name="Ezra D."/>
            <person name="Gonzalez J."/>
            <person name="Henrissat B."/>
            <person name="Kuo A."/>
            <person name="Liang C."/>
            <person name="Lipzen A."/>
            <person name="Lutzoni F."/>
            <person name="Magnuson J."/>
            <person name="Mondo S."/>
            <person name="Nolan M."/>
            <person name="Ohm R."/>
            <person name="Pangilinan J."/>
            <person name="Park H.-J."/>
            <person name="Ramirez L."/>
            <person name="Alfaro M."/>
            <person name="Sun H."/>
            <person name="Tritt A."/>
            <person name="Yoshinaga Y."/>
            <person name="Zwiers L.-H."/>
            <person name="Turgeon B."/>
            <person name="Goodwin S."/>
            <person name="Spatafora J."/>
            <person name="Crous P."/>
            <person name="Grigoriev I."/>
        </authorList>
    </citation>
    <scope>NUCLEOTIDE SEQUENCE</scope>
    <source>
        <strain evidence="7">CBS 122681</strain>
    </source>
</reference>
<dbReference type="CDD" id="cd19071">
    <property type="entry name" value="AKR_AKR1-5-like"/>
    <property type="match status" value="1"/>
</dbReference>
<evidence type="ECO:0000256" key="4">
    <source>
        <dbReference type="PIRSR" id="PIRSR000097-3"/>
    </source>
</evidence>
<keyword evidence="1" id="KW-0560">Oxidoreductase</keyword>
<keyword evidence="8" id="KW-1185">Reference proteome</keyword>
<dbReference type="Gene3D" id="3.20.20.100">
    <property type="entry name" value="NADP-dependent oxidoreductase domain"/>
    <property type="match status" value="1"/>
</dbReference>
<dbReference type="PIRSF" id="PIRSF000097">
    <property type="entry name" value="AKR"/>
    <property type="match status" value="1"/>
</dbReference>
<dbReference type="GO" id="GO:0016616">
    <property type="term" value="F:oxidoreductase activity, acting on the CH-OH group of donors, NAD or NADP as acceptor"/>
    <property type="evidence" value="ECO:0007669"/>
    <property type="project" value="UniProtKB-ARBA"/>
</dbReference>
<name>A0A6A6SWQ0_9PLEO</name>
<gene>
    <name evidence="7" type="ORF">K491DRAFT_637293</name>
</gene>
<evidence type="ECO:0000313" key="7">
    <source>
        <dbReference type="EMBL" id="KAF2651497.1"/>
    </source>
</evidence>
<evidence type="ECO:0000256" key="1">
    <source>
        <dbReference type="ARBA" id="ARBA00023002"/>
    </source>
</evidence>
<proteinExistence type="predicted"/>
<evidence type="ECO:0000259" key="6">
    <source>
        <dbReference type="Pfam" id="PF00248"/>
    </source>
</evidence>
<feature type="binding site" evidence="3">
    <location>
        <position position="139"/>
    </location>
    <ligand>
        <name>substrate</name>
    </ligand>
</feature>
<sequence>MRSLFVLAALSGLSECRNKQQPLKVPGTDTPLSKDHTNQPLVGFGTWNLKESPENTTAAVSIAIEAGYRQIDCAAAYGNEKNVGEGIAQGLKKAGLKREDIWVTSKLWNDHHASDRVEAGLNQTLSDLGLDYLDLYLMHWPVGQGPGEGKYHYDYVEAWHGLEKVLATSRVRNIGISNFSPAQLKDLIKQSKVKPAVHQMELHPYLTQAKWVKAHQAHGIAVTAYSPLGNLNPTYGDNSNLLRNEVVVDIAEKRECTPAQVVLAWGIARGTSVIPKSKHQNYIEENLGALKCILKDDDFARITKLGDEPTRFNNPSSGWGVDLFEGLEDA</sequence>
<dbReference type="OrthoDB" id="416253at2759"/>
<feature type="chain" id="PRO_5025666422" evidence="5">
    <location>
        <begin position="17"/>
        <end position="330"/>
    </location>
</feature>
<dbReference type="InterPro" id="IPR023210">
    <property type="entry name" value="NADP_OxRdtase_dom"/>
</dbReference>
<dbReference type="SUPFAM" id="SSF51430">
    <property type="entry name" value="NAD(P)-linked oxidoreductase"/>
    <property type="match status" value="1"/>
</dbReference>
<dbReference type="InterPro" id="IPR018170">
    <property type="entry name" value="Aldo/ket_reductase_CS"/>
</dbReference>
<feature type="domain" description="NADP-dependent oxidoreductase" evidence="6">
    <location>
        <begin position="42"/>
        <end position="305"/>
    </location>
</feature>
<dbReference type="InterPro" id="IPR036812">
    <property type="entry name" value="NAD(P)_OxRdtase_dom_sf"/>
</dbReference>
<feature type="active site" description="Proton donor" evidence="2">
    <location>
        <position position="77"/>
    </location>
</feature>
<dbReference type="AlphaFoldDB" id="A0A6A6SWQ0"/>
<organism evidence="7 8">
    <name type="scientific">Lophiostoma macrostomum CBS 122681</name>
    <dbReference type="NCBI Taxonomy" id="1314788"/>
    <lineage>
        <taxon>Eukaryota</taxon>
        <taxon>Fungi</taxon>
        <taxon>Dikarya</taxon>
        <taxon>Ascomycota</taxon>
        <taxon>Pezizomycotina</taxon>
        <taxon>Dothideomycetes</taxon>
        <taxon>Pleosporomycetidae</taxon>
        <taxon>Pleosporales</taxon>
        <taxon>Lophiostomataceae</taxon>
        <taxon>Lophiostoma</taxon>
    </lineage>
</organism>